<organism evidence="1 2">
    <name type="scientific">Ixodes persulcatus</name>
    <name type="common">Taiga tick</name>
    <dbReference type="NCBI Taxonomy" id="34615"/>
    <lineage>
        <taxon>Eukaryota</taxon>
        <taxon>Metazoa</taxon>
        <taxon>Ecdysozoa</taxon>
        <taxon>Arthropoda</taxon>
        <taxon>Chelicerata</taxon>
        <taxon>Arachnida</taxon>
        <taxon>Acari</taxon>
        <taxon>Parasitiformes</taxon>
        <taxon>Ixodida</taxon>
        <taxon>Ixodoidea</taxon>
        <taxon>Ixodidae</taxon>
        <taxon>Ixodinae</taxon>
        <taxon>Ixodes</taxon>
    </lineage>
</organism>
<dbReference type="EMBL" id="JABSTQ010009187">
    <property type="protein sequence ID" value="KAG0431898.1"/>
    <property type="molecule type" value="Genomic_DNA"/>
</dbReference>
<sequence>HMDALHFQVVVKCRTAVRKLTDAGSLSIGGNLVPLVPVGPQVTAVTVLFLPAHVPDELLVRSLAQHGKVQKRTWRLQGHPKYGNALTETALHIGADALTSPREENPLDHAAAEENLGVDERSDEAEEETMEVAEKTEEPGSGEGSMCVYTPSADKRTKAKQENAKRSEASTNRQKLGLKKTRKDSKGTPYDRDE</sequence>
<evidence type="ECO:0000313" key="2">
    <source>
        <dbReference type="Proteomes" id="UP000805193"/>
    </source>
</evidence>
<name>A0AC60QEM9_IXOPE</name>
<protein>
    <submittedName>
        <fullName evidence="1">Uncharacterized protein</fullName>
    </submittedName>
</protein>
<gene>
    <name evidence="1" type="ORF">HPB47_021352</name>
</gene>
<reference evidence="1 2" key="1">
    <citation type="journal article" date="2020" name="Cell">
        <title>Large-Scale Comparative Analyses of Tick Genomes Elucidate Their Genetic Diversity and Vector Capacities.</title>
        <authorList>
            <consortium name="Tick Genome and Microbiome Consortium (TIGMIC)"/>
            <person name="Jia N."/>
            <person name="Wang J."/>
            <person name="Shi W."/>
            <person name="Du L."/>
            <person name="Sun Y."/>
            <person name="Zhan W."/>
            <person name="Jiang J.F."/>
            <person name="Wang Q."/>
            <person name="Zhang B."/>
            <person name="Ji P."/>
            <person name="Bell-Sakyi L."/>
            <person name="Cui X.M."/>
            <person name="Yuan T.T."/>
            <person name="Jiang B.G."/>
            <person name="Yang W.F."/>
            <person name="Lam T.T."/>
            <person name="Chang Q.C."/>
            <person name="Ding S.J."/>
            <person name="Wang X.J."/>
            <person name="Zhu J.G."/>
            <person name="Ruan X.D."/>
            <person name="Zhao L."/>
            <person name="Wei J.T."/>
            <person name="Ye R.Z."/>
            <person name="Que T.C."/>
            <person name="Du C.H."/>
            <person name="Zhou Y.H."/>
            <person name="Cheng J.X."/>
            <person name="Dai P.F."/>
            <person name="Guo W.B."/>
            <person name="Han X.H."/>
            <person name="Huang E.J."/>
            <person name="Li L.F."/>
            <person name="Wei W."/>
            <person name="Gao Y.C."/>
            <person name="Liu J.Z."/>
            <person name="Shao H.Z."/>
            <person name="Wang X."/>
            <person name="Wang C.C."/>
            <person name="Yang T.C."/>
            <person name="Huo Q.B."/>
            <person name="Li W."/>
            <person name="Chen H.Y."/>
            <person name="Chen S.E."/>
            <person name="Zhou L.G."/>
            <person name="Ni X.B."/>
            <person name="Tian J.H."/>
            <person name="Sheng Y."/>
            <person name="Liu T."/>
            <person name="Pan Y.S."/>
            <person name="Xia L.Y."/>
            <person name="Li J."/>
            <person name="Zhao F."/>
            <person name="Cao W.C."/>
        </authorList>
    </citation>
    <scope>NUCLEOTIDE SEQUENCE [LARGE SCALE GENOMIC DNA]</scope>
    <source>
        <strain evidence="1">Iper-2018</strain>
    </source>
</reference>
<dbReference type="Proteomes" id="UP000805193">
    <property type="component" value="Unassembled WGS sequence"/>
</dbReference>
<accession>A0AC60QEM9</accession>
<feature type="non-terminal residue" evidence="1">
    <location>
        <position position="1"/>
    </location>
</feature>
<proteinExistence type="predicted"/>
<keyword evidence="2" id="KW-1185">Reference proteome</keyword>
<evidence type="ECO:0000313" key="1">
    <source>
        <dbReference type="EMBL" id="KAG0431898.1"/>
    </source>
</evidence>
<comment type="caution">
    <text evidence="1">The sequence shown here is derived from an EMBL/GenBank/DDBJ whole genome shotgun (WGS) entry which is preliminary data.</text>
</comment>